<protein>
    <submittedName>
        <fullName evidence="1">Uncharacterized protein</fullName>
    </submittedName>
</protein>
<accession>A0AAV0LE64</accession>
<evidence type="ECO:0000313" key="2">
    <source>
        <dbReference type="Proteomes" id="UP001154282"/>
    </source>
</evidence>
<gene>
    <name evidence="1" type="ORF">LITE_LOCUS23550</name>
</gene>
<organism evidence="1 2">
    <name type="scientific">Linum tenue</name>
    <dbReference type="NCBI Taxonomy" id="586396"/>
    <lineage>
        <taxon>Eukaryota</taxon>
        <taxon>Viridiplantae</taxon>
        <taxon>Streptophyta</taxon>
        <taxon>Embryophyta</taxon>
        <taxon>Tracheophyta</taxon>
        <taxon>Spermatophyta</taxon>
        <taxon>Magnoliopsida</taxon>
        <taxon>eudicotyledons</taxon>
        <taxon>Gunneridae</taxon>
        <taxon>Pentapetalae</taxon>
        <taxon>rosids</taxon>
        <taxon>fabids</taxon>
        <taxon>Malpighiales</taxon>
        <taxon>Linaceae</taxon>
        <taxon>Linum</taxon>
    </lineage>
</organism>
<reference evidence="1" key="1">
    <citation type="submission" date="2022-08" db="EMBL/GenBank/DDBJ databases">
        <authorList>
            <person name="Gutierrez-Valencia J."/>
        </authorList>
    </citation>
    <scope>NUCLEOTIDE SEQUENCE</scope>
</reference>
<sequence>MVNSLMRKTRSFALSLPPLTAGMYRVYFKPSIANHCIPSHYSIRFSYSYFV</sequence>
<comment type="caution">
    <text evidence="1">The sequence shown here is derived from an EMBL/GenBank/DDBJ whole genome shotgun (WGS) entry which is preliminary data.</text>
</comment>
<name>A0AAV0LE64_9ROSI</name>
<dbReference type="Proteomes" id="UP001154282">
    <property type="component" value="Unassembled WGS sequence"/>
</dbReference>
<keyword evidence="2" id="KW-1185">Reference proteome</keyword>
<proteinExistence type="predicted"/>
<evidence type="ECO:0000313" key="1">
    <source>
        <dbReference type="EMBL" id="CAI0432683.1"/>
    </source>
</evidence>
<dbReference type="AlphaFoldDB" id="A0AAV0LE64"/>
<dbReference type="EMBL" id="CAMGYJ010000006">
    <property type="protein sequence ID" value="CAI0432683.1"/>
    <property type="molecule type" value="Genomic_DNA"/>
</dbReference>